<name>A0A5C5ZXT9_9BACT</name>
<dbReference type="InterPro" id="IPR055066">
    <property type="entry name" value="AASDHPPT_N"/>
</dbReference>
<feature type="domain" description="4'-phosphopantetheinyl transferase" evidence="3">
    <location>
        <begin position="134"/>
        <end position="220"/>
    </location>
</feature>
<dbReference type="OrthoDB" id="9808281at2"/>
<dbReference type="Pfam" id="PF22624">
    <property type="entry name" value="AASDHPPT_N"/>
    <property type="match status" value="1"/>
</dbReference>
<dbReference type="Pfam" id="PF01648">
    <property type="entry name" value="ACPS"/>
    <property type="match status" value="1"/>
</dbReference>
<comment type="similarity">
    <text evidence="1">Belongs to the P-Pant transferase superfamily. Gsp/Sfp/HetI/AcpT family.</text>
</comment>
<comment type="caution">
    <text evidence="5">The sequence shown here is derived from an EMBL/GenBank/DDBJ whole genome shotgun (WGS) entry which is preliminary data.</text>
</comment>
<accession>A0A5C5ZXT9</accession>
<proteinExistence type="inferred from homology"/>
<dbReference type="PANTHER" id="PTHR12215:SF10">
    <property type="entry name" value="L-AMINOADIPATE-SEMIALDEHYDE DEHYDROGENASE-PHOSPHOPANTETHEINYL TRANSFERASE"/>
    <property type="match status" value="1"/>
</dbReference>
<dbReference type="GO" id="GO:0000287">
    <property type="term" value="F:magnesium ion binding"/>
    <property type="evidence" value="ECO:0007669"/>
    <property type="project" value="InterPro"/>
</dbReference>
<reference evidence="5 6" key="1">
    <citation type="submission" date="2019-02" db="EMBL/GenBank/DDBJ databases">
        <title>Deep-cultivation of Planctomycetes and their phenomic and genomic characterization uncovers novel biology.</title>
        <authorList>
            <person name="Wiegand S."/>
            <person name="Jogler M."/>
            <person name="Boedeker C."/>
            <person name="Pinto D."/>
            <person name="Vollmers J."/>
            <person name="Rivas-Marin E."/>
            <person name="Kohn T."/>
            <person name="Peeters S.H."/>
            <person name="Heuer A."/>
            <person name="Rast P."/>
            <person name="Oberbeckmann S."/>
            <person name="Bunk B."/>
            <person name="Jeske O."/>
            <person name="Meyerdierks A."/>
            <person name="Storesund J.E."/>
            <person name="Kallscheuer N."/>
            <person name="Luecker S."/>
            <person name="Lage O.M."/>
            <person name="Pohl T."/>
            <person name="Merkel B.J."/>
            <person name="Hornburger P."/>
            <person name="Mueller R.-W."/>
            <person name="Bruemmer F."/>
            <person name="Labrenz M."/>
            <person name="Spormann A.M."/>
            <person name="Op Den Camp H."/>
            <person name="Overmann J."/>
            <person name="Amann R."/>
            <person name="Jetten M.S.M."/>
            <person name="Mascher T."/>
            <person name="Medema M.H."/>
            <person name="Devos D.P."/>
            <person name="Kaster A.-K."/>
            <person name="Ovreas L."/>
            <person name="Rohde M."/>
            <person name="Galperin M.Y."/>
            <person name="Jogler C."/>
        </authorList>
    </citation>
    <scope>NUCLEOTIDE SEQUENCE [LARGE SCALE GENOMIC DNA]</scope>
    <source>
        <strain evidence="5 6">Pla52n</strain>
    </source>
</reference>
<dbReference type="InterPro" id="IPR050559">
    <property type="entry name" value="P-Pant_transferase_sf"/>
</dbReference>
<dbReference type="RefSeq" id="WP_146523295.1">
    <property type="nucleotide sequence ID" value="NZ_CP151726.1"/>
</dbReference>
<keyword evidence="2 5" id="KW-0808">Transferase</keyword>
<feature type="domain" description="4'-phosphopantetheinyl transferase N-terminal" evidence="4">
    <location>
        <begin position="47"/>
        <end position="123"/>
    </location>
</feature>
<dbReference type="GO" id="GO:0008897">
    <property type="term" value="F:holo-[acyl-carrier-protein] synthase activity"/>
    <property type="evidence" value="ECO:0007669"/>
    <property type="project" value="InterPro"/>
</dbReference>
<dbReference type="EMBL" id="SJPN01000012">
    <property type="protein sequence ID" value="TWT92089.1"/>
    <property type="molecule type" value="Genomic_DNA"/>
</dbReference>
<organism evidence="5 6">
    <name type="scientific">Stieleria varia</name>
    <dbReference type="NCBI Taxonomy" id="2528005"/>
    <lineage>
        <taxon>Bacteria</taxon>
        <taxon>Pseudomonadati</taxon>
        <taxon>Planctomycetota</taxon>
        <taxon>Planctomycetia</taxon>
        <taxon>Pirellulales</taxon>
        <taxon>Pirellulaceae</taxon>
        <taxon>Stieleria</taxon>
    </lineage>
</organism>
<dbReference type="AlphaFoldDB" id="A0A5C5ZXT9"/>
<gene>
    <name evidence="5" type="primary">sfp</name>
    <name evidence="5" type="ORF">Pla52n_63860</name>
</gene>
<sequence length="264" mass="29309">MISDADQDNADQDNVQHTVDPADRCVVHLYHATTSTQAPGAIEQCCAQWLAPSEIERANQFRRLTNRNQHVVGRGMARRLLGDVNVAPEQIEFDQGTNGKPYVVAPDAAKQPFNIAHTDGLVVCGLGNAPIDLVGVDVERLSRRTSTELAERYFSEPEVRYVRSKPTEEQREAFLKVWTLKESFIKAIGTGLQTPLADFAFREIDSGRPVIEMLSPALRSPHYWQFFSVSPRPGYVGAIAVAMQVPPANLDVSLRCFDDMVTIS</sequence>
<dbReference type="InterPro" id="IPR008278">
    <property type="entry name" value="4-PPantetheinyl_Trfase_dom"/>
</dbReference>
<evidence type="ECO:0000259" key="4">
    <source>
        <dbReference type="Pfam" id="PF22624"/>
    </source>
</evidence>
<evidence type="ECO:0000259" key="3">
    <source>
        <dbReference type="Pfam" id="PF01648"/>
    </source>
</evidence>
<dbReference type="SUPFAM" id="SSF56214">
    <property type="entry name" value="4'-phosphopantetheinyl transferase"/>
    <property type="match status" value="2"/>
</dbReference>
<dbReference type="InterPro" id="IPR037143">
    <property type="entry name" value="4-PPantetheinyl_Trfase_dom_sf"/>
</dbReference>
<dbReference type="PANTHER" id="PTHR12215">
    <property type="entry name" value="PHOSPHOPANTETHEINE TRANSFERASE"/>
    <property type="match status" value="1"/>
</dbReference>
<keyword evidence="6" id="KW-1185">Reference proteome</keyword>
<dbReference type="Gene3D" id="3.90.470.20">
    <property type="entry name" value="4'-phosphopantetheinyl transferase domain"/>
    <property type="match status" value="2"/>
</dbReference>
<dbReference type="GO" id="GO:0019878">
    <property type="term" value="P:lysine biosynthetic process via aminoadipic acid"/>
    <property type="evidence" value="ECO:0007669"/>
    <property type="project" value="TreeGrafter"/>
</dbReference>
<evidence type="ECO:0000256" key="1">
    <source>
        <dbReference type="ARBA" id="ARBA00010990"/>
    </source>
</evidence>
<evidence type="ECO:0000313" key="6">
    <source>
        <dbReference type="Proteomes" id="UP000320176"/>
    </source>
</evidence>
<evidence type="ECO:0000313" key="5">
    <source>
        <dbReference type="EMBL" id="TWT92089.1"/>
    </source>
</evidence>
<dbReference type="GO" id="GO:0005829">
    <property type="term" value="C:cytosol"/>
    <property type="evidence" value="ECO:0007669"/>
    <property type="project" value="TreeGrafter"/>
</dbReference>
<dbReference type="EC" id="2.7.8.-" evidence="5"/>
<protein>
    <submittedName>
        <fullName evidence="5">4'-phosphopantetheinyl transferase sfp</fullName>
        <ecNumber evidence="5">2.7.8.-</ecNumber>
    </submittedName>
</protein>
<evidence type="ECO:0000256" key="2">
    <source>
        <dbReference type="ARBA" id="ARBA00022679"/>
    </source>
</evidence>
<dbReference type="Proteomes" id="UP000320176">
    <property type="component" value="Unassembled WGS sequence"/>
</dbReference>